<dbReference type="NCBIfam" id="TIGR01683">
    <property type="entry name" value="thiS"/>
    <property type="match status" value="1"/>
</dbReference>
<feature type="compositionally biased region" description="Basic and acidic residues" evidence="1">
    <location>
        <begin position="45"/>
        <end position="57"/>
    </location>
</feature>
<feature type="region of interest" description="Disordered" evidence="1">
    <location>
        <begin position="45"/>
        <end position="65"/>
    </location>
</feature>
<evidence type="ECO:0000256" key="1">
    <source>
        <dbReference type="SAM" id="MobiDB-lite"/>
    </source>
</evidence>
<dbReference type="AlphaFoldDB" id="A0A4U8Z1A0"/>
<dbReference type="SUPFAM" id="SSF54285">
    <property type="entry name" value="MoaD/ThiS"/>
    <property type="match status" value="1"/>
</dbReference>
<dbReference type="Pfam" id="PF02597">
    <property type="entry name" value="ThiS"/>
    <property type="match status" value="1"/>
</dbReference>
<protein>
    <submittedName>
        <fullName evidence="2">Thiamine biosynthesis protein ThiS</fullName>
    </submittedName>
</protein>
<gene>
    <name evidence="2" type="primary">thiS</name>
    <name evidence="2" type="ORF">MTUNDRAET4_2159</name>
</gene>
<dbReference type="InterPro" id="IPR012675">
    <property type="entry name" value="Beta-grasp_dom_sf"/>
</dbReference>
<dbReference type="Gene3D" id="3.10.20.30">
    <property type="match status" value="1"/>
</dbReference>
<dbReference type="InterPro" id="IPR016155">
    <property type="entry name" value="Mopterin_synth/thiamin_S_b"/>
</dbReference>
<dbReference type="CDD" id="cd00565">
    <property type="entry name" value="Ubl_ThiS"/>
    <property type="match status" value="1"/>
</dbReference>
<dbReference type="PANTHER" id="PTHR34472:SF1">
    <property type="entry name" value="SULFUR CARRIER PROTEIN THIS"/>
    <property type="match status" value="1"/>
</dbReference>
<accession>A0A4U8Z1A0</accession>
<dbReference type="Proteomes" id="UP000294360">
    <property type="component" value="Chromosome"/>
</dbReference>
<dbReference type="InterPro" id="IPR010035">
    <property type="entry name" value="Thi_S"/>
</dbReference>
<evidence type="ECO:0000313" key="2">
    <source>
        <dbReference type="EMBL" id="VFU09052.1"/>
    </source>
</evidence>
<name>A0A4U8Z1A0_METTU</name>
<sequence>MQIEVNGKRLEAAADTLAALLRELDYDDHHVATALNQNFVRRTDRSQTRLKEGDKIEIVSPRQGG</sequence>
<dbReference type="InterPro" id="IPR003749">
    <property type="entry name" value="ThiS/MoaD-like"/>
</dbReference>
<reference evidence="2 3" key="1">
    <citation type="submission" date="2019-03" db="EMBL/GenBank/DDBJ databases">
        <authorList>
            <person name="Kox A.R. M."/>
        </authorList>
    </citation>
    <scope>NUCLEOTIDE SEQUENCE [LARGE SCALE GENOMIC DNA]</scope>
    <source>
        <strain evidence="2">MTUNDRAET4 annotated genome</strain>
    </source>
</reference>
<dbReference type="KEGG" id="mtun:MTUNDRAET4_2159"/>
<dbReference type="EMBL" id="LR536450">
    <property type="protein sequence ID" value="VFU09052.1"/>
    <property type="molecule type" value="Genomic_DNA"/>
</dbReference>
<proteinExistence type="predicted"/>
<dbReference type="PANTHER" id="PTHR34472">
    <property type="entry name" value="SULFUR CARRIER PROTEIN THIS"/>
    <property type="match status" value="1"/>
</dbReference>
<organism evidence="2 3">
    <name type="scientific">Methylocella tundrae</name>
    <dbReference type="NCBI Taxonomy" id="227605"/>
    <lineage>
        <taxon>Bacteria</taxon>
        <taxon>Pseudomonadati</taxon>
        <taxon>Pseudomonadota</taxon>
        <taxon>Alphaproteobacteria</taxon>
        <taxon>Hyphomicrobiales</taxon>
        <taxon>Beijerinckiaceae</taxon>
        <taxon>Methylocella</taxon>
    </lineage>
</organism>
<dbReference type="RefSeq" id="WP_134489252.1">
    <property type="nucleotide sequence ID" value="NZ_CP139089.1"/>
</dbReference>
<dbReference type="OrthoDB" id="197113at2"/>
<evidence type="ECO:0000313" key="3">
    <source>
        <dbReference type="Proteomes" id="UP000294360"/>
    </source>
</evidence>